<dbReference type="InterPro" id="IPR003593">
    <property type="entry name" value="AAA+_ATPase"/>
</dbReference>
<sequence length="398" mass="44884">MRVKRFVAKTMQEAMNKMKSEMGQDAVILHTRKIKEGGIMGFFAKEMFEVTGAIENIPVGAKKKATNPPKLQPVVEEALAALENDKTARSESWKDSKLLLPQKSNDDGVKKEISQMKTMMGEILQRLTRDKNELPSEFQQLQKELVDNEVDPKLAQNIITEIYREVGDTYKDQEFLLRQRLHDKIKKMLGTAKPFFTADGNRQEIFILVGPTGVGKTTTVAKLAATFSIVDKRKVGLITVDTYRIAAVEQLKTFGEIIGVPVDVVFTPDALDAAILRHRDKDLLLIDTAGRSYKNDEQIEELKGFADAYPHSKVMLVLSLATKYADLEKIIERFSFLNIDRYLFTKLDETNHYGSILNILHKTKKPVSYVTTGQNVPDDMEIADTNKLAKLICGETDL</sequence>
<accession>A0A5Q2MZJ3</accession>
<evidence type="ECO:0000313" key="17">
    <source>
        <dbReference type="Proteomes" id="UP000366051"/>
    </source>
</evidence>
<dbReference type="GO" id="GO:0044781">
    <property type="term" value="P:bacterial-type flagellum organization"/>
    <property type="evidence" value="ECO:0007669"/>
    <property type="project" value="UniProtKB-UniRule"/>
</dbReference>
<evidence type="ECO:0000256" key="5">
    <source>
        <dbReference type="ARBA" id="ARBA00022475"/>
    </source>
</evidence>
<dbReference type="EMBL" id="CP045875">
    <property type="protein sequence ID" value="QGG48188.1"/>
    <property type="molecule type" value="Genomic_DNA"/>
</dbReference>
<evidence type="ECO:0000256" key="8">
    <source>
        <dbReference type="ARBA" id="ARBA00022927"/>
    </source>
</evidence>
<keyword evidence="4" id="KW-0813">Transport</keyword>
<dbReference type="InterPro" id="IPR000897">
    <property type="entry name" value="SRP54_GTPase_dom"/>
</dbReference>
<dbReference type="GO" id="GO:0006614">
    <property type="term" value="P:SRP-dependent cotranslational protein targeting to membrane"/>
    <property type="evidence" value="ECO:0007669"/>
    <property type="project" value="UniProtKB-UniRule"/>
</dbReference>
<dbReference type="AlphaFoldDB" id="A0A5Q2MZJ3"/>
<dbReference type="SMART" id="SM00962">
    <property type="entry name" value="SRP54"/>
    <property type="match status" value="1"/>
</dbReference>
<evidence type="ECO:0000256" key="10">
    <source>
        <dbReference type="ARBA" id="ARBA00023136"/>
    </source>
</evidence>
<dbReference type="InterPro" id="IPR027417">
    <property type="entry name" value="P-loop_NTPase"/>
</dbReference>
<dbReference type="Gene3D" id="3.40.50.300">
    <property type="entry name" value="P-loop containing nucleotide triphosphate hydrolases"/>
    <property type="match status" value="1"/>
</dbReference>
<comment type="similarity">
    <text evidence="2">Belongs to the GTP-binding SRP family.</text>
</comment>
<evidence type="ECO:0000256" key="7">
    <source>
        <dbReference type="ARBA" id="ARBA00022795"/>
    </source>
</evidence>
<keyword evidence="6" id="KW-0547">Nucleotide-binding</keyword>
<keyword evidence="7" id="KW-1005">Bacterial flagellum biogenesis</keyword>
<evidence type="ECO:0000313" key="16">
    <source>
        <dbReference type="EMBL" id="QGG48188.1"/>
    </source>
</evidence>
<evidence type="ECO:0000256" key="6">
    <source>
        <dbReference type="ARBA" id="ARBA00022741"/>
    </source>
</evidence>
<feature type="domain" description="AAA+ ATPase" evidence="14">
    <location>
        <begin position="202"/>
        <end position="398"/>
    </location>
</feature>
<keyword evidence="8" id="KW-0653">Protein transport</keyword>
<dbReference type="GO" id="GO:0005047">
    <property type="term" value="F:signal recognition particle binding"/>
    <property type="evidence" value="ECO:0007669"/>
    <property type="project" value="TreeGrafter"/>
</dbReference>
<keyword evidence="16" id="KW-0966">Cell projection</keyword>
<evidence type="ECO:0000256" key="4">
    <source>
        <dbReference type="ARBA" id="ARBA00022448"/>
    </source>
</evidence>
<dbReference type="Pfam" id="PF00448">
    <property type="entry name" value="SRP54"/>
    <property type="match status" value="1"/>
</dbReference>
<keyword evidence="16" id="KW-0282">Flagellum</keyword>
<dbReference type="Proteomes" id="UP000366051">
    <property type="component" value="Chromosome"/>
</dbReference>
<dbReference type="OrthoDB" id="9778554at2"/>
<dbReference type="InterPro" id="IPR020006">
    <property type="entry name" value="FlhF"/>
</dbReference>
<keyword evidence="17" id="KW-1185">Reference proteome</keyword>
<dbReference type="CDD" id="cd17873">
    <property type="entry name" value="FlhF"/>
    <property type="match status" value="1"/>
</dbReference>
<keyword evidence="11" id="KW-1006">Bacterial flagellum protein export</keyword>
<dbReference type="PANTHER" id="PTHR43134:SF3">
    <property type="entry name" value="FLAGELLAR BIOSYNTHESIS PROTEIN FLHF"/>
    <property type="match status" value="1"/>
</dbReference>
<keyword evidence="16" id="KW-0969">Cilium</keyword>
<organism evidence="16 17">
    <name type="scientific">Heliorestis convoluta</name>
    <dbReference type="NCBI Taxonomy" id="356322"/>
    <lineage>
        <taxon>Bacteria</taxon>
        <taxon>Bacillati</taxon>
        <taxon>Bacillota</taxon>
        <taxon>Clostridia</taxon>
        <taxon>Eubacteriales</taxon>
        <taxon>Heliobacteriaceae</taxon>
        <taxon>Heliorestis</taxon>
    </lineage>
</organism>
<dbReference type="GO" id="GO:0005525">
    <property type="term" value="F:GTP binding"/>
    <property type="evidence" value="ECO:0007669"/>
    <property type="project" value="UniProtKB-UniRule"/>
</dbReference>
<dbReference type="FunFam" id="3.40.50.300:FF:000695">
    <property type="entry name" value="Flagellar biosynthesis regulator FlhF"/>
    <property type="match status" value="1"/>
</dbReference>
<evidence type="ECO:0000259" key="14">
    <source>
        <dbReference type="SMART" id="SM00382"/>
    </source>
</evidence>
<evidence type="ECO:0000256" key="3">
    <source>
        <dbReference type="ARBA" id="ARBA00014919"/>
    </source>
</evidence>
<evidence type="ECO:0000256" key="13">
    <source>
        <dbReference type="NCBIfam" id="TIGR03499"/>
    </source>
</evidence>
<comment type="function">
    <text evidence="12">Necessary for flagellar biosynthesis. May be involved in translocation of the flagellum.</text>
</comment>
<dbReference type="InterPro" id="IPR047040">
    <property type="entry name" value="FlhF__GTPase_dom"/>
</dbReference>
<dbReference type="SUPFAM" id="SSF52540">
    <property type="entry name" value="P-loop containing nucleoside triphosphate hydrolases"/>
    <property type="match status" value="1"/>
</dbReference>
<dbReference type="NCBIfam" id="TIGR03499">
    <property type="entry name" value="FlhF"/>
    <property type="match status" value="1"/>
</dbReference>
<keyword evidence="9" id="KW-0342">GTP-binding</keyword>
<dbReference type="RefSeq" id="WP_153725430.1">
    <property type="nucleotide sequence ID" value="NZ_CP045875.1"/>
</dbReference>
<dbReference type="SMART" id="SM00382">
    <property type="entry name" value="AAA"/>
    <property type="match status" value="1"/>
</dbReference>
<keyword evidence="5" id="KW-1003">Cell membrane</keyword>
<evidence type="ECO:0000256" key="12">
    <source>
        <dbReference type="ARBA" id="ARBA00025337"/>
    </source>
</evidence>
<evidence type="ECO:0000256" key="9">
    <source>
        <dbReference type="ARBA" id="ARBA00023134"/>
    </source>
</evidence>
<feature type="domain" description="SRP54-type proteins GTP-binding" evidence="15">
    <location>
        <begin position="203"/>
        <end position="394"/>
    </location>
</feature>
<evidence type="ECO:0000256" key="1">
    <source>
        <dbReference type="ARBA" id="ARBA00004413"/>
    </source>
</evidence>
<dbReference type="GO" id="GO:0005886">
    <property type="term" value="C:plasma membrane"/>
    <property type="evidence" value="ECO:0007669"/>
    <property type="project" value="UniProtKB-SubCell"/>
</dbReference>
<evidence type="ECO:0000259" key="15">
    <source>
        <dbReference type="SMART" id="SM00962"/>
    </source>
</evidence>
<dbReference type="KEGG" id="hcv:FTV88_2090"/>
<reference evidence="17" key="1">
    <citation type="submission" date="2019-11" db="EMBL/GenBank/DDBJ databases">
        <title>Genome sequence of Heliorestis convoluta strain HH, an alkaliphilic and minimalistic phototrophic bacterium from a soda lake in Egypt.</title>
        <authorList>
            <person name="Dewey E.D."/>
            <person name="Stokes L.M."/>
            <person name="Burchell B.M."/>
            <person name="Shaffer K.N."/>
            <person name="Huntington A.M."/>
            <person name="Baker J.M."/>
            <person name="Nadendla S."/>
            <person name="Giglio M.G."/>
            <person name="Touchman J.W."/>
            <person name="Blankenship R.E."/>
            <person name="Madigan M.T."/>
            <person name="Sattley W.M."/>
        </authorList>
    </citation>
    <scope>NUCLEOTIDE SEQUENCE [LARGE SCALE GENOMIC DNA]</scope>
    <source>
        <strain evidence="17">HH</strain>
    </source>
</reference>
<keyword evidence="10" id="KW-0472">Membrane</keyword>
<protein>
    <recommendedName>
        <fullName evidence="3 13">Flagellar biosynthesis protein FlhF</fullName>
    </recommendedName>
</protein>
<evidence type="ECO:0000256" key="2">
    <source>
        <dbReference type="ARBA" id="ARBA00008531"/>
    </source>
</evidence>
<name>A0A5Q2MZJ3_9FIRM</name>
<gene>
    <name evidence="16" type="primary">flhF</name>
    <name evidence="16" type="ORF">FTV88_2090</name>
</gene>
<comment type="subcellular location">
    <subcellularLocation>
        <location evidence="1">Cell membrane</location>
        <topology evidence="1">Peripheral membrane protein</topology>
        <orientation evidence="1">Cytoplasmic side</orientation>
    </subcellularLocation>
</comment>
<proteinExistence type="inferred from homology"/>
<dbReference type="Gene3D" id="1.20.120.1380">
    <property type="entry name" value="Flagellar FlhF biosynthesis protein, N domain"/>
    <property type="match status" value="1"/>
</dbReference>
<dbReference type="GO" id="GO:0015031">
    <property type="term" value="P:protein transport"/>
    <property type="evidence" value="ECO:0007669"/>
    <property type="project" value="UniProtKB-KW"/>
</dbReference>
<evidence type="ECO:0000256" key="11">
    <source>
        <dbReference type="ARBA" id="ARBA00023225"/>
    </source>
</evidence>
<dbReference type="GO" id="GO:0003924">
    <property type="term" value="F:GTPase activity"/>
    <property type="evidence" value="ECO:0007669"/>
    <property type="project" value="UniProtKB-UniRule"/>
</dbReference>
<dbReference type="PANTHER" id="PTHR43134">
    <property type="entry name" value="SIGNAL RECOGNITION PARTICLE RECEPTOR SUBUNIT ALPHA"/>
    <property type="match status" value="1"/>
</dbReference>